<gene>
    <name evidence="1" type="ORF">GCM10010251_95940</name>
</gene>
<reference evidence="1" key="1">
    <citation type="journal article" date="2014" name="Int. J. Syst. Evol. Microbiol.">
        <title>Complete genome sequence of Corynebacterium casei LMG S-19264T (=DSM 44701T), isolated from a smear-ripened cheese.</title>
        <authorList>
            <consortium name="US DOE Joint Genome Institute (JGI-PGF)"/>
            <person name="Walter F."/>
            <person name="Albersmeier A."/>
            <person name="Kalinowski J."/>
            <person name="Ruckert C."/>
        </authorList>
    </citation>
    <scope>NUCLEOTIDE SEQUENCE</scope>
    <source>
        <strain evidence="1">JCM 4346</strain>
    </source>
</reference>
<dbReference type="Gene3D" id="3.10.450.50">
    <property type="match status" value="1"/>
</dbReference>
<dbReference type="Proteomes" id="UP000658320">
    <property type="component" value="Unassembled WGS sequence"/>
</dbReference>
<accession>A0A918L0B4</accession>
<organism evidence="1 2">
    <name type="scientific">Streptomyces aurantiogriseus</name>
    <dbReference type="NCBI Taxonomy" id="66870"/>
    <lineage>
        <taxon>Bacteria</taxon>
        <taxon>Bacillati</taxon>
        <taxon>Actinomycetota</taxon>
        <taxon>Actinomycetes</taxon>
        <taxon>Kitasatosporales</taxon>
        <taxon>Streptomycetaceae</taxon>
        <taxon>Streptomyces</taxon>
    </lineage>
</organism>
<dbReference type="InterPro" id="IPR032710">
    <property type="entry name" value="NTF2-like_dom_sf"/>
</dbReference>
<dbReference type="AlphaFoldDB" id="A0A918L0B4"/>
<protein>
    <recommendedName>
        <fullName evidence="3">SnoaL-like domain-containing protein</fullName>
    </recommendedName>
</protein>
<name>A0A918L0B4_9ACTN</name>
<comment type="caution">
    <text evidence="1">The sequence shown here is derived from an EMBL/GenBank/DDBJ whole genome shotgun (WGS) entry which is preliminary data.</text>
</comment>
<dbReference type="SUPFAM" id="SSF54427">
    <property type="entry name" value="NTF2-like"/>
    <property type="match status" value="1"/>
</dbReference>
<evidence type="ECO:0008006" key="3">
    <source>
        <dbReference type="Google" id="ProtNLM"/>
    </source>
</evidence>
<proteinExistence type="predicted"/>
<dbReference type="EMBL" id="BMSX01000049">
    <property type="protein sequence ID" value="GGR64121.1"/>
    <property type="molecule type" value="Genomic_DNA"/>
</dbReference>
<evidence type="ECO:0000313" key="2">
    <source>
        <dbReference type="Proteomes" id="UP000658320"/>
    </source>
</evidence>
<keyword evidence="2" id="KW-1185">Reference proteome</keyword>
<evidence type="ECO:0000313" key="1">
    <source>
        <dbReference type="EMBL" id="GGR64121.1"/>
    </source>
</evidence>
<sequence length="196" mass="21043">MCGQRRLTGRRELFGGVVRITHGEGRGDHGDGARAGGRVVNQHPEGVERAGDGPTGGMARGLQVPFTLVAITLEGRFAACPHRRPVIADRLAEIEDGVELTDTAFLRADRCFTATGCTLLEAPVDNGTEHSSEYSDHTGDERRVHSCTGGGGTRFGNTLADGDLVWVFSSDYVVVDLFRVVDGKIIEHWDVVADGQ</sequence>
<reference evidence="1" key="2">
    <citation type="submission" date="2020-09" db="EMBL/GenBank/DDBJ databases">
        <authorList>
            <person name="Sun Q."/>
            <person name="Ohkuma M."/>
        </authorList>
    </citation>
    <scope>NUCLEOTIDE SEQUENCE</scope>
    <source>
        <strain evidence="1">JCM 4346</strain>
    </source>
</reference>